<reference evidence="2" key="1">
    <citation type="journal article" date="2023" name="Nat. Plants">
        <title>Single-cell RNA sequencing provides a high-resolution roadmap for understanding the multicellular compartmentation of specialized metabolism.</title>
        <authorList>
            <person name="Sun S."/>
            <person name="Shen X."/>
            <person name="Li Y."/>
            <person name="Li Y."/>
            <person name="Wang S."/>
            <person name="Li R."/>
            <person name="Zhang H."/>
            <person name="Shen G."/>
            <person name="Guo B."/>
            <person name="Wei J."/>
            <person name="Xu J."/>
            <person name="St-Pierre B."/>
            <person name="Chen S."/>
            <person name="Sun C."/>
        </authorList>
    </citation>
    <scope>NUCLEOTIDE SEQUENCE [LARGE SCALE GENOMIC DNA]</scope>
</reference>
<evidence type="ECO:0000313" key="2">
    <source>
        <dbReference type="Proteomes" id="UP001060085"/>
    </source>
</evidence>
<sequence>MASTVQFPIPFLTFIFFSTLSMAQNPFLPDAMVLPVTKDLSTLQYVTELQMGKPLSPVKLVIDLSGPFLWLDCASFTPSLSKFPVQSCSIECSMAKSGGYSTTPTVKDQNKTCSVQLENPISKMVSFGELKEGIVAIEVTDGLKTGSLATVPRFLFSCTEKSLLNGLGNGVKGTLGLGKSRISLLSQVSSTFNFLRKFSLCLSSSNGFIISGENHHFDGGHVSRSMLYTPLAFNEEKSSKGYYLKVNSIKINSKKLSISKSLFMSNQEGGGGTRISLTVPYTTMESTLYSTFTKAYIQAATAVNITRVSSMAPFGVCFSSKGVEKTRVGPKVPIIELVLQSDMVKWKIEGRNSMVHVSDEVMCLGFLDGGLSSSIVIGSYQLEDRFLEFNLGNSMLGFSASYLLMGGRSCSDLISNPITTL</sequence>
<organism evidence="1 2">
    <name type="scientific">Catharanthus roseus</name>
    <name type="common">Madagascar periwinkle</name>
    <name type="synonym">Vinca rosea</name>
    <dbReference type="NCBI Taxonomy" id="4058"/>
    <lineage>
        <taxon>Eukaryota</taxon>
        <taxon>Viridiplantae</taxon>
        <taxon>Streptophyta</taxon>
        <taxon>Embryophyta</taxon>
        <taxon>Tracheophyta</taxon>
        <taxon>Spermatophyta</taxon>
        <taxon>Magnoliopsida</taxon>
        <taxon>eudicotyledons</taxon>
        <taxon>Gunneridae</taxon>
        <taxon>Pentapetalae</taxon>
        <taxon>asterids</taxon>
        <taxon>lamiids</taxon>
        <taxon>Gentianales</taxon>
        <taxon>Apocynaceae</taxon>
        <taxon>Rauvolfioideae</taxon>
        <taxon>Vinceae</taxon>
        <taxon>Catharanthinae</taxon>
        <taxon>Catharanthus</taxon>
    </lineage>
</organism>
<dbReference type="EMBL" id="CM044708">
    <property type="protein sequence ID" value="KAI5650591.1"/>
    <property type="molecule type" value="Genomic_DNA"/>
</dbReference>
<gene>
    <name evidence="1" type="ORF">M9H77_36596</name>
</gene>
<evidence type="ECO:0000313" key="1">
    <source>
        <dbReference type="EMBL" id="KAI5650591.1"/>
    </source>
</evidence>
<accession>A0ACB9ZUU7</accession>
<proteinExistence type="predicted"/>
<protein>
    <submittedName>
        <fullName evidence="1">Uncharacterized protein</fullName>
    </submittedName>
</protein>
<dbReference type="Proteomes" id="UP001060085">
    <property type="component" value="Linkage Group LG08"/>
</dbReference>
<name>A0ACB9ZUU7_CATRO</name>
<comment type="caution">
    <text evidence="1">The sequence shown here is derived from an EMBL/GenBank/DDBJ whole genome shotgun (WGS) entry which is preliminary data.</text>
</comment>
<keyword evidence="2" id="KW-1185">Reference proteome</keyword>